<dbReference type="GO" id="GO:0016625">
    <property type="term" value="F:oxidoreductase activity, acting on the aldehyde or oxo group of donors, iron-sulfur protein as acceptor"/>
    <property type="evidence" value="ECO:0007669"/>
    <property type="project" value="InterPro"/>
</dbReference>
<dbReference type="InterPro" id="IPR001203">
    <property type="entry name" value="OxRdtase_Ald_Fedxn_C"/>
</dbReference>
<dbReference type="Gene3D" id="1.10.569.10">
    <property type="entry name" value="Aldehyde Ferredoxin Oxidoreductase Protein, subunit A, domain 2"/>
    <property type="match status" value="1"/>
</dbReference>
<reference evidence="8" key="1">
    <citation type="submission" date="2020-10" db="EMBL/GenBank/DDBJ databases">
        <authorList>
            <person name="Gilroy R."/>
        </authorList>
    </citation>
    <scope>NUCLEOTIDE SEQUENCE</scope>
    <source>
        <strain evidence="8">ChiGjej2B2-12916</strain>
    </source>
</reference>
<gene>
    <name evidence="8" type="ORF">IAD31_09655</name>
</gene>
<keyword evidence="5" id="KW-0408">Iron</keyword>
<evidence type="ECO:0000256" key="5">
    <source>
        <dbReference type="ARBA" id="ARBA00023004"/>
    </source>
</evidence>
<evidence type="ECO:0000259" key="7">
    <source>
        <dbReference type="SMART" id="SM00790"/>
    </source>
</evidence>
<dbReference type="EMBL" id="DVFO01000105">
    <property type="protein sequence ID" value="HIQ61840.1"/>
    <property type="molecule type" value="Genomic_DNA"/>
</dbReference>
<dbReference type="InterPro" id="IPR036021">
    <property type="entry name" value="Tungsten_al_ferr_oxy-like_C"/>
</dbReference>
<dbReference type="SUPFAM" id="SSF48310">
    <property type="entry name" value="Aldehyde ferredoxin oxidoreductase, C-terminal domains"/>
    <property type="match status" value="1"/>
</dbReference>
<protein>
    <submittedName>
        <fullName evidence="8">Aldehyde ferredoxin oxidoreductase family protein</fullName>
    </submittedName>
</protein>
<dbReference type="InterPro" id="IPR013984">
    <property type="entry name" value="Ald_Fedxn_OxRdtase_dom2"/>
</dbReference>
<evidence type="ECO:0000256" key="2">
    <source>
        <dbReference type="ARBA" id="ARBA00011032"/>
    </source>
</evidence>
<comment type="similarity">
    <text evidence="2">Belongs to the AOR/FOR family.</text>
</comment>
<sequence>MILPVYAQVDLTNGRWRKCTISARLFEQYLGGKALGARLLTDLTPAGLDPLSPEAVLIVNTGPMNDTGAPSSSRFNMTFKNVLTGGIASSNCGGPFGMLLKKAGFDGLILCGKAPELSMVVVEDGKIRIEACPQLQGLDTERTQEELPERYGKLVIGPAGENGVRFACAASGERVAGRCGAGAVMGSKNLKAVIAYGTREVVKANPEGFEAHTRKWVKLLKKHPMTGDSLPRYGSAGLVSKANASSVLPTHNFTWGRYEHYEEVSGETLADTRLTRNSSCVSCPIRCERRVKVKGKEVKGPEYETLGLFGPNLENRDLDLINELNYKCDLLGMDTISLAGTIAFAMELQEKGMGDFGLKPGQPEDLPRVVEDVAYRRGPAGELSIGSKALSKKYGGADFAIHAKGLELAAYEPRKSVGMGLGYATANRGGCHLNGGYLALLESVGVISMDAQTHKGKPALTVFFQNGMEAASAAGFCLFTMQAMIPGILFKFGPASFACRAAGKVMLSARPLLGQIWKFMPWIMPINCMLVPHSKSISLVTGLPMTIGKFFTVGERSYNVERLYNLREGLTAADDALPGRLTKTPQDPDRPDTVVPLDKMLPVYYKVRGWDAHGVPTAKRLKHLGIPLPEGG</sequence>
<dbReference type="InterPro" id="IPR051919">
    <property type="entry name" value="W-dependent_AOR"/>
</dbReference>
<evidence type="ECO:0000313" key="8">
    <source>
        <dbReference type="EMBL" id="HIQ61840.1"/>
    </source>
</evidence>
<keyword evidence="6" id="KW-0411">Iron-sulfur</keyword>
<dbReference type="SUPFAM" id="SSF56228">
    <property type="entry name" value="Aldehyde ferredoxin oxidoreductase, N-terminal domain"/>
    <property type="match status" value="1"/>
</dbReference>
<dbReference type="SMART" id="SM00790">
    <property type="entry name" value="AFOR_N"/>
    <property type="match status" value="1"/>
</dbReference>
<dbReference type="InterPro" id="IPR013983">
    <property type="entry name" value="Ald_Fedxn_OxRdtase_N"/>
</dbReference>
<evidence type="ECO:0000256" key="1">
    <source>
        <dbReference type="ARBA" id="ARBA00001966"/>
    </source>
</evidence>
<feature type="domain" description="Aldehyde ferredoxin oxidoreductase N-terminal" evidence="7">
    <location>
        <begin position="2"/>
        <end position="199"/>
    </location>
</feature>
<dbReference type="AlphaFoldDB" id="A0A9D0YU30"/>
<organism evidence="8 9">
    <name type="scientific">Candidatus Enterenecus faecium</name>
    <dbReference type="NCBI Taxonomy" id="2840780"/>
    <lineage>
        <taxon>Bacteria</taxon>
        <taxon>Bacillati</taxon>
        <taxon>Bacillota</taxon>
        <taxon>Clostridia</taxon>
        <taxon>Eubacteriales</taxon>
        <taxon>Candidatus Enterenecus</taxon>
    </lineage>
</organism>
<dbReference type="Pfam" id="PF01314">
    <property type="entry name" value="AFOR_C"/>
    <property type="match status" value="1"/>
</dbReference>
<dbReference type="GO" id="GO:0046872">
    <property type="term" value="F:metal ion binding"/>
    <property type="evidence" value="ECO:0007669"/>
    <property type="project" value="UniProtKB-KW"/>
</dbReference>
<comment type="caution">
    <text evidence="8">The sequence shown here is derived from an EMBL/GenBank/DDBJ whole genome shotgun (WGS) entry which is preliminary data.</text>
</comment>
<reference evidence="8" key="2">
    <citation type="journal article" date="2021" name="PeerJ">
        <title>Extensive microbial diversity within the chicken gut microbiome revealed by metagenomics and culture.</title>
        <authorList>
            <person name="Gilroy R."/>
            <person name="Ravi A."/>
            <person name="Getino M."/>
            <person name="Pursley I."/>
            <person name="Horton D.L."/>
            <person name="Alikhan N.F."/>
            <person name="Baker D."/>
            <person name="Gharbi K."/>
            <person name="Hall N."/>
            <person name="Watson M."/>
            <person name="Adriaenssens E.M."/>
            <person name="Foster-Nyarko E."/>
            <person name="Jarju S."/>
            <person name="Secka A."/>
            <person name="Antonio M."/>
            <person name="Oren A."/>
            <person name="Chaudhuri R.R."/>
            <person name="La Ragione R."/>
            <person name="Hildebrand F."/>
            <person name="Pallen M.J."/>
        </authorList>
    </citation>
    <scope>NUCLEOTIDE SEQUENCE</scope>
    <source>
        <strain evidence="8">ChiGjej2B2-12916</strain>
    </source>
</reference>
<comment type="cofactor">
    <cofactor evidence="1">
        <name>[4Fe-4S] cluster</name>
        <dbReference type="ChEBI" id="CHEBI:49883"/>
    </cofactor>
</comment>
<evidence type="ECO:0000256" key="3">
    <source>
        <dbReference type="ARBA" id="ARBA00022485"/>
    </source>
</evidence>
<dbReference type="PANTHER" id="PTHR30038:SF0">
    <property type="entry name" value="TUNGSTEN-CONTAINING ALDEHYDE FERREDOXIN OXIDOREDUCTASE"/>
    <property type="match status" value="1"/>
</dbReference>
<keyword evidence="3" id="KW-0004">4Fe-4S</keyword>
<evidence type="ECO:0000256" key="6">
    <source>
        <dbReference type="ARBA" id="ARBA00023014"/>
    </source>
</evidence>
<dbReference type="Proteomes" id="UP000886879">
    <property type="component" value="Unassembled WGS sequence"/>
</dbReference>
<evidence type="ECO:0000313" key="9">
    <source>
        <dbReference type="Proteomes" id="UP000886879"/>
    </source>
</evidence>
<evidence type="ECO:0000256" key="4">
    <source>
        <dbReference type="ARBA" id="ARBA00022723"/>
    </source>
</evidence>
<dbReference type="GO" id="GO:0009055">
    <property type="term" value="F:electron transfer activity"/>
    <property type="evidence" value="ECO:0007669"/>
    <property type="project" value="InterPro"/>
</dbReference>
<name>A0A9D0YU30_9FIRM</name>
<keyword evidence="4" id="KW-0479">Metal-binding</keyword>
<dbReference type="Pfam" id="PF02730">
    <property type="entry name" value="AFOR_N"/>
    <property type="match status" value="1"/>
</dbReference>
<dbReference type="InterPro" id="IPR036503">
    <property type="entry name" value="Ald_Fedxn_OxRdtase_N_sf"/>
</dbReference>
<dbReference type="PANTHER" id="PTHR30038">
    <property type="entry name" value="ALDEHYDE FERREDOXIN OXIDOREDUCTASE"/>
    <property type="match status" value="1"/>
</dbReference>
<accession>A0A9D0YU30</accession>
<dbReference type="Gene3D" id="3.60.9.10">
    <property type="entry name" value="Aldehyde ferredoxin oxidoreductase, N-terminal domain"/>
    <property type="match status" value="1"/>
</dbReference>
<dbReference type="GO" id="GO:0051539">
    <property type="term" value="F:4 iron, 4 sulfur cluster binding"/>
    <property type="evidence" value="ECO:0007669"/>
    <property type="project" value="UniProtKB-KW"/>
</dbReference>
<proteinExistence type="inferred from homology"/>